<evidence type="ECO:0000313" key="39">
    <source>
        <dbReference type="Proteomes" id="UP000290572"/>
    </source>
</evidence>
<dbReference type="FunFam" id="1.20.5.100:FF:000002">
    <property type="entry name" value="Integrin beta"/>
    <property type="match status" value="1"/>
</dbReference>
<evidence type="ECO:0000256" key="11">
    <source>
        <dbReference type="ARBA" id="ARBA00022553"/>
    </source>
</evidence>
<evidence type="ECO:0000256" key="18">
    <source>
        <dbReference type="ARBA" id="ARBA00022837"/>
    </source>
</evidence>
<keyword evidence="28" id="KW-0325">Glycoprotein</keyword>
<dbReference type="Pfam" id="PF07965">
    <property type="entry name" value="Integrin_B_tail"/>
    <property type="match status" value="1"/>
</dbReference>
<dbReference type="SUPFAM" id="SSF69179">
    <property type="entry name" value="Integrin domains"/>
    <property type="match status" value="1"/>
</dbReference>
<dbReference type="SMART" id="SM00042">
    <property type="entry name" value="CUB"/>
    <property type="match status" value="2"/>
</dbReference>
<dbReference type="GO" id="GO:0042470">
    <property type="term" value="C:melanosome"/>
    <property type="evidence" value="ECO:0007669"/>
    <property type="project" value="UniProtKB-SubCell"/>
</dbReference>
<dbReference type="SUPFAM" id="SSF49785">
    <property type="entry name" value="Galactose-binding domain-like"/>
    <property type="match status" value="2"/>
</dbReference>
<dbReference type="GO" id="GO:0030027">
    <property type="term" value="C:lamellipodium"/>
    <property type="evidence" value="ECO:0007669"/>
    <property type="project" value="UniProtKB-SubCell"/>
</dbReference>
<dbReference type="FunFam" id="2.10.25.10:FF:000075">
    <property type="entry name" value="Integrin beta"/>
    <property type="match status" value="1"/>
</dbReference>
<evidence type="ECO:0000259" key="37">
    <source>
        <dbReference type="PROSITE" id="PS50060"/>
    </source>
</evidence>
<evidence type="ECO:0000313" key="38">
    <source>
        <dbReference type="EMBL" id="RXN23628.1"/>
    </source>
</evidence>
<dbReference type="Pfam" id="PF18372">
    <property type="entry name" value="I-EGF_1"/>
    <property type="match status" value="1"/>
</dbReference>
<dbReference type="FunFam" id="2.10.25.10:FF:000155">
    <property type="entry name" value="Integrin beta"/>
    <property type="match status" value="1"/>
</dbReference>
<evidence type="ECO:0000256" key="15">
    <source>
        <dbReference type="ARBA" id="ARBA00022729"/>
    </source>
</evidence>
<evidence type="ECO:0000256" key="5">
    <source>
        <dbReference type="ARBA" id="ARBA00006078"/>
    </source>
</evidence>
<dbReference type="FunFam" id="3.40.50.410:FF:000002">
    <property type="entry name" value="Integrin beta"/>
    <property type="match status" value="1"/>
</dbReference>
<dbReference type="GO" id="GO:0008201">
    <property type="term" value="F:heparin binding"/>
    <property type="evidence" value="ECO:0007669"/>
    <property type="project" value="UniProtKB-KW"/>
</dbReference>
<dbReference type="SUPFAM" id="SSF103575">
    <property type="entry name" value="Plexin repeat"/>
    <property type="match status" value="1"/>
</dbReference>
<dbReference type="Gene3D" id="2.60.40.1510">
    <property type="entry name" value="ntegrin, alpha v. Chain A, domain 3"/>
    <property type="match status" value="1"/>
</dbReference>
<dbReference type="GO" id="GO:0045202">
    <property type="term" value="C:synapse"/>
    <property type="evidence" value="ECO:0007669"/>
    <property type="project" value="TreeGrafter"/>
</dbReference>
<evidence type="ECO:0000256" key="31">
    <source>
        <dbReference type="RuleBase" id="RU000633"/>
    </source>
</evidence>
<reference evidence="38 39" key="1">
    <citation type="submission" date="2018-03" db="EMBL/GenBank/DDBJ databases">
        <title>Draft genome sequence of Rohu Carp (Labeo rohita).</title>
        <authorList>
            <person name="Das P."/>
            <person name="Kushwaha B."/>
            <person name="Joshi C.G."/>
            <person name="Kumar D."/>
            <person name="Nagpure N.S."/>
            <person name="Sahoo L."/>
            <person name="Das S.P."/>
            <person name="Bit A."/>
            <person name="Patnaik S."/>
            <person name="Meher P.K."/>
            <person name="Jayasankar P."/>
            <person name="Koringa P.G."/>
            <person name="Patel N.V."/>
            <person name="Hinsu A.T."/>
            <person name="Kumar R."/>
            <person name="Pandey M."/>
            <person name="Agarwal S."/>
            <person name="Srivastava S."/>
            <person name="Singh M."/>
            <person name="Iquebal M.A."/>
            <person name="Jaiswal S."/>
            <person name="Angadi U.B."/>
            <person name="Kumar N."/>
            <person name="Raza M."/>
            <person name="Shah T.M."/>
            <person name="Rai A."/>
            <person name="Jena J.K."/>
        </authorList>
    </citation>
    <scope>NUCLEOTIDE SEQUENCE [LARGE SCALE GENOMIC DNA]</scope>
    <source>
        <strain evidence="38">DASCIFA01</strain>
        <tissue evidence="38">Testis</tissue>
    </source>
</reference>
<keyword evidence="22" id="KW-0965">Cell junction</keyword>
<evidence type="ECO:0000256" key="26">
    <source>
        <dbReference type="ARBA" id="ARBA00023157"/>
    </source>
</evidence>
<dbReference type="GO" id="GO:0033627">
    <property type="term" value="P:cell adhesion mediated by integrin"/>
    <property type="evidence" value="ECO:0007669"/>
    <property type="project" value="TreeGrafter"/>
</dbReference>
<dbReference type="FunFam" id="2.60.120.260:FF:000013">
    <property type="entry name" value="Neuropilin"/>
    <property type="match status" value="1"/>
</dbReference>
<evidence type="ECO:0000256" key="3">
    <source>
        <dbReference type="ARBA" id="ARBA00004297"/>
    </source>
</evidence>
<dbReference type="InterPro" id="IPR022579">
    <property type="entry name" value="Neuropilin_C"/>
</dbReference>
<dbReference type="Gene3D" id="4.10.1240.30">
    <property type="match status" value="1"/>
</dbReference>
<keyword evidence="11" id="KW-0597">Phosphoprotein</keyword>
<feature type="disulfide bond" evidence="30">
    <location>
        <begin position="25"/>
        <end position="52"/>
    </location>
</feature>
<feature type="chain" id="PRO_5019860761" description="Integrin beta" evidence="34">
    <location>
        <begin position="20"/>
        <end position="1760"/>
    </location>
</feature>
<feature type="transmembrane region" description="Helical" evidence="33">
    <location>
        <begin position="1691"/>
        <end position="1713"/>
    </location>
</feature>
<feature type="signal peptide" evidence="34">
    <location>
        <begin position="1"/>
        <end position="19"/>
    </location>
</feature>
<dbReference type="GO" id="GO:0098639">
    <property type="term" value="F:collagen binding involved in cell-matrix adhesion"/>
    <property type="evidence" value="ECO:0007669"/>
    <property type="project" value="TreeGrafter"/>
</dbReference>
<dbReference type="PROSITE" id="PS01286">
    <property type="entry name" value="FA58C_2"/>
    <property type="match status" value="2"/>
</dbReference>
<dbReference type="SUPFAM" id="SSF57196">
    <property type="entry name" value="EGF/Laminin"/>
    <property type="match status" value="2"/>
</dbReference>
<dbReference type="Gene3D" id="2.60.120.290">
    <property type="entry name" value="Spermadhesin, CUB domain"/>
    <property type="match status" value="2"/>
</dbReference>
<dbReference type="GO" id="GO:0007517">
    <property type="term" value="P:muscle organ development"/>
    <property type="evidence" value="ECO:0007669"/>
    <property type="project" value="UniProtKB-KW"/>
</dbReference>
<dbReference type="GO" id="GO:0043236">
    <property type="term" value="F:laminin binding"/>
    <property type="evidence" value="ECO:0007669"/>
    <property type="project" value="TreeGrafter"/>
</dbReference>
<keyword evidence="14" id="KW-0479">Metal-binding</keyword>
<dbReference type="InterPro" id="IPR036349">
    <property type="entry name" value="Integrin_bsu_tail_dom_sf"/>
</dbReference>
<dbReference type="Gene3D" id="1.20.5.100">
    <property type="entry name" value="Cytochrome c1, transmembrane anchor, C-terminal"/>
    <property type="match status" value="1"/>
</dbReference>
<keyword evidence="26 30" id="KW-1015">Disulfide bond</keyword>
<evidence type="ECO:0000256" key="7">
    <source>
        <dbReference type="ARBA" id="ARBA00022473"/>
    </source>
</evidence>
<dbReference type="InterPro" id="IPR000859">
    <property type="entry name" value="CUB_dom"/>
</dbReference>
<evidence type="ECO:0000256" key="27">
    <source>
        <dbReference type="ARBA" id="ARBA00023170"/>
    </source>
</evidence>
<dbReference type="GO" id="GO:0007399">
    <property type="term" value="P:nervous system development"/>
    <property type="evidence" value="ECO:0007669"/>
    <property type="project" value="UniProtKB-KW"/>
</dbReference>
<dbReference type="FunFam" id="2.60.40.1510:FF:000003">
    <property type="entry name" value="Integrin beta"/>
    <property type="match status" value="1"/>
</dbReference>
<evidence type="ECO:0000256" key="14">
    <source>
        <dbReference type="ARBA" id="ARBA00022723"/>
    </source>
</evidence>
<dbReference type="CDD" id="cd00041">
    <property type="entry name" value="CUB"/>
    <property type="match status" value="2"/>
</dbReference>
<dbReference type="GO" id="GO:0008305">
    <property type="term" value="C:integrin complex"/>
    <property type="evidence" value="ECO:0007669"/>
    <property type="project" value="TreeGrafter"/>
</dbReference>
<dbReference type="PROSITE" id="PS00740">
    <property type="entry name" value="MAM_1"/>
    <property type="match status" value="1"/>
</dbReference>
<evidence type="ECO:0000256" key="10">
    <source>
        <dbReference type="ARBA" id="ARBA00022541"/>
    </source>
</evidence>
<dbReference type="InterPro" id="IPR015812">
    <property type="entry name" value="Integrin_bsu"/>
</dbReference>
<dbReference type="FunFam" id="4.10.1240.30:FF:000002">
    <property type="entry name" value="Integrin beta"/>
    <property type="match status" value="1"/>
</dbReference>
<keyword evidence="24 31" id="KW-0401">Integrin</keyword>
<dbReference type="FunFam" id="3.30.1680.10:FF:000002">
    <property type="entry name" value="Integrin beta"/>
    <property type="match status" value="1"/>
</dbReference>
<dbReference type="EMBL" id="QBIY01012560">
    <property type="protein sequence ID" value="RXN23628.1"/>
    <property type="molecule type" value="Genomic_DNA"/>
</dbReference>
<name>A0A498MQ19_LABRO</name>
<dbReference type="SMART" id="SM00137">
    <property type="entry name" value="MAM"/>
    <property type="match status" value="1"/>
</dbReference>
<keyword evidence="39" id="KW-1185">Reference proteome</keyword>
<comment type="similarity">
    <text evidence="6 31">Belongs to the integrin beta chain family.</text>
</comment>
<evidence type="ECO:0000256" key="28">
    <source>
        <dbReference type="ARBA" id="ARBA00023180"/>
    </source>
</evidence>
<evidence type="ECO:0000256" key="32">
    <source>
        <dbReference type="SAM" id="MobiDB-lite"/>
    </source>
</evidence>
<dbReference type="InterPro" id="IPR008979">
    <property type="entry name" value="Galactose-bd-like_sf"/>
</dbReference>
<proteinExistence type="inferred from homology"/>
<keyword evidence="23 33" id="KW-1133">Transmembrane helix</keyword>
<evidence type="ECO:0000256" key="34">
    <source>
        <dbReference type="SAM" id="SignalP"/>
    </source>
</evidence>
<dbReference type="SUPFAM" id="SSF49854">
    <property type="entry name" value="Spermadhesin, CUB domain"/>
    <property type="match status" value="2"/>
</dbReference>
<dbReference type="PANTHER" id="PTHR10082">
    <property type="entry name" value="INTEGRIN BETA SUBUNIT"/>
    <property type="match status" value="1"/>
</dbReference>
<evidence type="ECO:0000256" key="33">
    <source>
        <dbReference type="SAM" id="Phobius"/>
    </source>
</evidence>
<dbReference type="GO" id="GO:0098609">
    <property type="term" value="P:cell-cell adhesion"/>
    <property type="evidence" value="ECO:0007669"/>
    <property type="project" value="TreeGrafter"/>
</dbReference>
<dbReference type="Pfam" id="PF07974">
    <property type="entry name" value="EGF_2"/>
    <property type="match status" value="1"/>
</dbReference>
<dbReference type="GO" id="GO:0009986">
    <property type="term" value="C:cell surface"/>
    <property type="evidence" value="ECO:0007669"/>
    <property type="project" value="TreeGrafter"/>
</dbReference>
<dbReference type="InterPro" id="IPR032695">
    <property type="entry name" value="Integrin_dom_sf"/>
</dbReference>
<dbReference type="InterPro" id="IPR000421">
    <property type="entry name" value="FA58C"/>
</dbReference>
<evidence type="ECO:0000259" key="35">
    <source>
        <dbReference type="PROSITE" id="PS01180"/>
    </source>
</evidence>
<dbReference type="Gene3D" id="2.60.120.200">
    <property type="match status" value="1"/>
</dbReference>
<comment type="caution">
    <text evidence="38">The sequence shown here is derived from an EMBL/GenBank/DDBJ whole genome shotgun (WGS) entry which is preliminary data.</text>
</comment>
<dbReference type="Pfam" id="PF00362">
    <property type="entry name" value="Integrin_beta"/>
    <property type="match status" value="1"/>
</dbReference>
<dbReference type="PROSITE" id="PS01180">
    <property type="entry name" value="CUB"/>
    <property type="match status" value="2"/>
</dbReference>
<evidence type="ECO:0000256" key="13">
    <source>
        <dbReference type="ARBA" id="ARBA00022692"/>
    </source>
</evidence>
<dbReference type="FunFam" id="2.60.120.260:FF:000002">
    <property type="entry name" value="Coagulation factor VIII"/>
    <property type="match status" value="1"/>
</dbReference>
<evidence type="ECO:0000256" key="8">
    <source>
        <dbReference type="ARBA" id="ARBA00022475"/>
    </source>
</evidence>
<gene>
    <name evidence="38" type="ORF">ROHU_036663</name>
</gene>
<keyword evidence="19" id="KW-0460">Magnesium</keyword>
<feature type="domain" description="F5/8 type C" evidence="36">
    <location>
        <begin position="429"/>
        <end position="581"/>
    </location>
</feature>
<dbReference type="Pfam" id="PF23105">
    <property type="entry name" value="EGF_integrin"/>
    <property type="match status" value="1"/>
</dbReference>
<dbReference type="CDD" id="cd00057">
    <property type="entry name" value="FA58C"/>
    <property type="match status" value="2"/>
</dbReference>
<evidence type="ECO:0000256" key="30">
    <source>
        <dbReference type="PROSITE-ProRule" id="PRU00059"/>
    </source>
</evidence>
<dbReference type="STRING" id="84645.A0A498MQ19"/>
<evidence type="ECO:0000256" key="9">
    <source>
        <dbReference type="ARBA" id="ARBA00022536"/>
    </source>
</evidence>
<evidence type="ECO:0000256" key="29">
    <source>
        <dbReference type="ARBA" id="ARBA00023273"/>
    </source>
</evidence>
<dbReference type="InterPro" id="IPR012896">
    <property type="entry name" value="Integrin_bsu_tail"/>
</dbReference>
<dbReference type="GO" id="GO:0005925">
    <property type="term" value="C:focal adhesion"/>
    <property type="evidence" value="ECO:0007669"/>
    <property type="project" value="TreeGrafter"/>
</dbReference>
<dbReference type="PROSITE" id="PS50060">
    <property type="entry name" value="MAM_2"/>
    <property type="match status" value="1"/>
</dbReference>
<dbReference type="SMART" id="SM01242">
    <property type="entry name" value="Integrin_B_tail"/>
    <property type="match status" value="1"/>
</dbReference>
<dbReference type="Pfam" id="PF00754">
    <property type="entry name" value="F5_F8_type_C"/>
    <property type="match status" value="2"/>
</dbReference>
<feature type="domain" description="MAM" evidence="37">
    <location>
        <begin position="638"/>
        <end position="807"/>
    </location>
</feature>
<dbReference type="InterPro" id="IPR040622">
    <property type="entry name" value="EGF_integrin_1"/>
</dbReference>
<dbReference type="GO" id="GO:0001968">
    <property type="term" value="F:fibronectin binding"/>
    <property type="evidence" value="ECO:0007669"/>
    <property type="project" value="TreeGrafter"/>
</dbReference>
<dbReference type="GO" id="GO:0019901">
    <property type="term" value="F:protein kinase binding"/>
    <property type="evidence" value="ECO:0007669"/>
    <property type="project" value="TreeGrafter"/>
</dbReference>
<dbReference type="PROSITE" id="PS50022">
    <property type="entry name" value="FA58C_3"/>
    <property type="match status" value="2"/>
</dbReference>
<comment type="caution">
    <text evidence="30">Lacks conserved residue(s) required for the propagation of feature annotation.</text>
</comment>
<comment type="subcellular location">
    <subcellularLocation>
        <location evidence="31">Cell membrane</location>
        <topology evidence="31">Single-pass type I membrane protein</topology>
    </subcellularLocation>
    <subcellularLocation>
        <location evidence="3">Cell projection</location>
        <location evidence="3">Invadopodium membrane</location>
        <topology evidence="3">Single-pass type I membrane protein</topology>
    </subcellularLocation>
    <subcellularLocation>
        <location evidence="4">Cell projection</location>
        <location evidence="4">Lamellipodium</location>
    </subcellularLocation>
    <subcellularLocation>
        <location evidence="1">Cell projection</location>
        <location evidence="1">Ruffle membrane</location>
        <topology evidence="1">Single-pass type I membrane protein</topology>
    </subcellularLocation>
    <subcellularLocation>
        <location evidence="2">Melanosome</location>
    </subcellularLocation>
</comment>
<dbReference type="GO" id="GO:0032587">
    <property type="term" value="C:ruffle membrane"/>
    <property type="evidence" value="ECO:0007669"/>
    <property type="project" value="UniProtKB-SubCell"/>
</dbReference>
<keyword evidence="20 31" id="KW-0130">Cell adhesion</keyword>
<sequence>MHCGLVLILFTGIFLIVSAFKNDKCGDNIRITSANYLTSPGYPVSYYPSQKCIWVITAPGPNQRILINFNPHFDLEDRECKYDYVEVRDGVDESGQLVGKYCGKIAPSPVVSSGNQLFIKFVSDYETHGAGFSIRYEIFKTGPECSRNFTSSSGVIKSPGFPEKYPNNLDCTFMIFAPKMSEIVLEFESFELEPDTQPPTGVFCRYDRLEIWDGFPGVGPYIGRYCGQNTPGRIISYTGILALTINTDSAIAKEGFSANFTVLERTVPDDFDCTEPLGMETGEIHSDQIMASSQYNPSWSPERSRLNNPENGWTPAEDSNKEWIQADLGFLRFVSAIGIQGAISQETSKKYYVKSYKVDVSSNGEDWITIKDGPKQKIFQGNTNPTDVAKAMFPKPTLTRYLRIRPYTWETGIALRFEVYGCKISEYPCSGMLGMVSGLIADSQITVSSHTERTWVSENARLLTSRSGWTLLPQPQPYVDEWLQIDLGEEKLLRGLIIQGGKHRDNKVFMKKFRLGYSNNGSDWKMVMDATGNKPKIFEGNLNYDTPALRTVEPTLTRFVRVYPDRATPAGMGLRLELLGCEMEVPTVPPTTPASSTTPSDECDDDQANCHSGTGGTTAPETTTEMSTVPGEKAFLWFACDFGWANDPSFCGWMSEDSGFRWQIQSSGTPTLNTGPNMDHTGGSGNFIYTLATGAQETEVARLVSPSVSGQDSDLCLSFWYHMFGSHIGTLHIKQRRESSQGLADVLLWTVSGHQGNRWREGRVLIPHSNKPYQVVIESVVERKSWGDIAVDDIKILDNLNMADCKDPDVPAEPILPEDNFNEIIVDITDFPEIVENHEISGAGNMLKTLDPILITIIAMSALGVFLGAICGVVLYCACSHSGMSDRNLSALENYNFELVDGVKLKKDKLNSQNTYSEAPLSNLICFLSPPRFLRAVHSHLISVLFALTGQPMRKTLSLPVYNMDLKLLFISTLLGIICCSSAQQEGNECIKANALSCGECIQVGAKCGWCTDPEFLKQGEPTSARCDELESLRKRGCAAAKIENPHGSQKILKNKAVTNRKKGAEKLRPEDITQIQPQKLSLNLRSGEPQNIKLKFKRAEDYPIDLYYLMDLSYSMKDDLENVKNLGTSLMKEMSKITSDFRIGFGSFVEKTVMPYISTTPAKLLNPCTGDQNCTSPFSYKNVLKLTSNGEQFNVLVGKQQISGNLDSPEGGFDAIMQVAVCGEHIGWRNVTRLLVFSTDAGFHFAGDGKLGGIVLPNDGKCHLENNMYTMSHYYDYPSIAHLVQKLSENNIQTIFAVTEEFQPVYKELKNLIPKSAVGTLSANSSNVINLIVDAYNSLSSEVILENSKLPEGVTITYQSRCKNGVVNEGENGRKCSNISIGDEVSFNINITAQGCPKQGKPETIKIKPLGFTEEVEIMLNFICECECHKHGIKNSDLCHNGNGTFECGACRCNKGRVGRQCECRKDEVSTEDLDKNCRKDNSTDICSNNGECVCGTCECKKRDNPEERYSGKFCECDNFNCDRSNNKLCGGHGRCECRVCICDANYTGSACDCSLDTSTCLASNKQICNGRGICECGTCRCTDPKFQGPTCEICPTCPGVCTEHKECVQCRAFGTGEKKDTCERDCSYFNLIKVKDRDKLPQPVQAFPLMHCKERDANDCWFYYTYAVNNTEKEVHVVETLECPAGPDIIPIVAGVVTGIVLIGLALLLIWKLLMIIHDRREFAKFEKEKMNAKWDTGENPIYKSAVTTVINPKYEGK</sequence>
<feature type="compositionally biased region" description="Low complexity" evidence="32">
    <location>
        <begin position="617"/>
        <end position="626"/>
    </location>
</feature>
<dbReference type="GO" id="GO:0046872">
    <property type="term" value="F:metal ion binding"/>
    <property type="evidence" value="ECO:0007669"/>
    <property type="project" value="UniProtKB-KW"/>
</dbReference>
<evidence type="ECO:0000256" key="12">
    <source>
        <dbReference type="ARBA" id="ARBA00022674"/>
    </source>
</evidence>
<keyword evidence="9" id="KW-0245">EGF-like domain</keyword>
<keyword evidence="21" id="KW-0524">Neurogenesis</keyword>
<feature type="domain" description="CUB" evidence="35">
    <location>
        <begin position="145"/>
        <end position="263"/>
    </location>
</feature>
<keyword evidence="16" id="KW-0677">Repeat</keyword>
<keyword evidence="27" id="KW-0675">Receptor</keyword>
<feature type="domain" description="F5/8 type C" evidence="36">
    <location>
        <begin position="273"/>
        <end position="422"/>
    </location>
</feature>
<evidence type="ECO:0000256" key="19">
    <source>
        <dbReference type="ARBA" id="ARBA00022842"/>
    </source>
</evidence>
<evidence type="ECO:0000256" key="25">
    <source>
        <dbReference type="ARBA" id="ARBA00023136"/>
    </source>
</evidence>
<evidence type="ECO:0000259" key="36">
    <source>
        <dbReference type="PROSITE" id="PS50022"/>
    </source>
</evidence>
<keyword evidence="12" id="KW-0358">Heparin-binding</keyword>
<dbReference type="Gene3D" id="2.60.120.260">
    <property type="entry name" value="Galactose-binding domain-like"/>
    <property type="match status" value="2"/>
</dbReference>
<dbReference type="PROSITE" id="PS01285">
    <property type="entry name" value="FA58C_1"/>
    <property type="match status" value="1"/>
</dbReference>
<dbReference type="InterPro" id="IPR000998">
    <property type="entry name" value="MAM_dom"/>
</dbReference>
<protein>
    <recommendedName>
        <fullName evidence="31">Integrin beta</fullName>
    </recommendedName>
</protein>
<dbReference type="SUPFAM" id="SSF49899">
    <property type="entry name" value="Concanavalin A-like lectins/glucanases"/>
    <property type="match status" value="1"/>
</dbReference>
<dbReference type="GO" id="GO:0019960">
    <property type="term" value="F:C-X3-C chemokine binding"/>
    <property type="evidence" value="ECO:0007669"/>
    <property type="project" value="TreeGrafter"/>
</dbReference>
<evidence type="ECO:0000256" key="23">
    <source>
        <dbReference type="ARBA" id="ARBA00022989"/>
    </source>
</evidence>
<evidence type="ECO:0000256" key="22">
    <source>
        <dbReference type="ARBA" id="ARBA00022949"/>
    </source>
</evidence>
<keyword evidence="17" id="KW-0221">Differentiation</keyword>
<dbReference type="GO" id="GO:0005178">
    <property type="term" value="F:integrin binding"/>
    <property type="evidence" value="ECO:0007669"/>
    <property type="project" value="TreeGrafter"/>
</dbReference>
<keyword evidence="13 31" id="KW-0812">Transmembrane</keyword>
<evidence type="ECO:0000256" key="2">
    <source>
        <dbReference type="ARBA" id="ARBA00004223"/>
    </source>
</evidence>
<evidence type="ECO:0000256" key="20">
    <source>
        <dbReference type="ARBA" id="ARBA00022889"/>
    </source>
</evidence>
<dbReference type="InterPro" id="IPR057243">
    <property type="entry name" value="Integrin_I-EGF_CS"/>
</dbReference>
<dbReference type="SUPFAM" id="SSF69687">
    <property type="entry name" value="Integrin beta tail domain"/>
    <property type="match status" value="1"/>
</dbReference>
<keyword evidence="7" id="KW-0217">Developmental protein</keyword>
<dbReference type="Pfam" id="PF00431">
    <property type="entry name" value="CUB"/>
    <property type="match status" value="2"/>
</dbReference>
<dbReference type="SMART" id="SM01241">
    <property type="entry name" value="Integrin_b_cyt"/>
    <property type="match status" value="1"/>
</dbReference>
<dbReference type="Pfam" id="PF11980">
    <property type="entry name" value="DUF3481"/>
    <property type="match status" value="1"/>
</dbReference>
<accession>A0A498MQ19</accession>
<dbReference type="SUPFAM" id="SSF53300">
    <property type="entry name" value="vWA-like"/>
    <property type="match status" value="1"/>
</dbReference>
<dbReference type="FunFam" id="2.60.120.290:FF:000010">
    <property type="entry name" value="Neuropilin"/>
    <property type="match status" value="1"/>
</dbReference>
<dbReference type="InterPro" id="IPR035914">
    <property type="entry name" value="Sperma_CUB_dom_sf"/>
</dbReference>
<dbReference type="InterPro" id="IPR057073">
    <property type="entry name" value="EGF_integrin_2"/>
</dbReference>
<dbReference type="SMART" id="SM00231">
    <property type="entry name" value="FA58C"/>
    <property type="match status" value="2"/>
</dbReference>
<evidence type="ECO:0000256" key="24">
    <source>
        <dbReference type="ARBA" id="ARBA00023037"/>
    </source>
</evidence>
<comment type="similarity">
    <text evidence="5">Belongs to the neuropilin family.</text>
</comment>
<dbReference type="CDD" id="cd06263">
    <property type="entry name" value="MAM"/>
    <property type="match status" value="1"/>
</dbReference>
<dbReference type="InterPro" id="IPR013320">
    <property type="entry name" value="ConA-like_dom_sf"/>
</dbReference>
<evidence type="ECO:0000256" key="1">
    <source>
        <dbReference type="ARBA" id="ARBA00004199"/>
    </source>
</evidence>
<organism evidence="38 39">
    <name type="scientific">Labeo rohita</name>
    <name type="common">Indian major carp</name>
    <name type="synonym">Cyprinus rohita</name>
    <dbReference type="NCBI Taxonomy" id="84645"/>
    <lineage>
        <taxon>Eukaryota</taxon>
        <taxon>Metazoa</taxon>
        <taxon>Chordata</taxon>
        <taxon>Craniata</taxon>
        <taxon>Vertebrata</taxon>
        <taxon>Euteleostomi</taxon>
        <taxon>Actinopterygii</taxon>
        <taxon>Neopterygii</taxon>
        <taxon>Teleostei</taxon>
        <taxon>Ostariophysi</taxon>
        <taxon>Cypriniformes</taxon>
        <taxon>Cyprinidae</taxon>
        <taxon>Labeoninae</taxon>
        <taxon>Labeonini</taxon>
        <taxon>Labeo</taxon>
    </lineage>
</organism>
<dbReference type="PRINTS" id="PR01186">
    <property type="entry name" value="INTEGRINB"/>
</dbReference>
<keyword evidence="25 33" id="KW-0472">Membrane</keyword>
<dbReference type="Pfam" id="PF08725">
    <property type="entry name" value="Integrin_b_cyt"/>
    <property type="match status" value="1"/>
</dbReference>
<keyword evidence="8" id="KW-1003">Cell membrane</keyword>
<keyword evidence="10" id="KW-0517">Myogenesis</keyword>
<dbReference type="Gene3D" id="3.40.50.410">
    <property type="entry name" value="von Willebrand factor, type A domain"/>
    <property type="match status" value="1"/>
</dbReference>
<keyword evidence="29" id="KW-0966">Cell projection</keyword>
<dbReference type="GO" id="GO:0016477">
    <property type="term" value="P:cell migration"/>
    <property type="evidence" value="ECO:0007669"/>
    <property type="project" value="TreeGrafter"/>
</dbReference>
<evidence type="ECO:0000256" key="6">
    <source>
        <dbReference type="ARBA" id="ARBA00007449"/>
    </source>
</evidence>
<feature type="region of interest" description="Disordered" evidence="32">
    <location>
        <begin position="586"/>
        <end position="626"/>
    </location>
</feature>
<dbReference type="Pfam" id="PF00629">
    <property type="entry name" value="MAM"/>
    <property type="match status" value="1"/>
</dbReference>
<feature type="domain" description="CUB" evidence="35">
    <location>
        <begin position="25"/>
        <end position="139"/>
    </location>
</feature>
<dbReference type="PANTHER" id="PTHR10082:SF28">
    <property type="entry name" value="INTEGRIN BETA-1"/>
    <property type="match status" value="1"/>
</dbReference>
<dbReference type="SMART" id="SM00187">
    <property type="entry name" value="INB"/>
    <property type="match status" value="1"/>
</dbReference>
<dbReference type="PROSITE" id="PS00243">
    <property type="entry name" value="I_EGF_1"/>
    <property type="match status" value="1"/>
</dbReference>
<dbReference type="FunFam" id="2.10.25.10:FF:000043">
    <property type="entry name" value="Integrin beta"/>
    <property type="match status" value="1"/>
</dbReference>
<dbReference type="FunFam" id="2.60.120.290:FF:000003">
    <property type="entry name" value="Neuropilin"/>
    <property type="match status" value="1"/>
</dbReference>
<evidence type="ECO:0000256" key="4">
    <source>
        <dbReference type="ARBA" id="ARBA00004510"/>
    </source>
</evidence>
<dbReference type="Gene3D" id="2.10.25.10">
    <property type="entry name" value="Laminin"/>
    <property type="match status" value="4"/>
</dbReference>
<dbReference type="Proteomes" id="UP000290572">
    <property type="component" value="Unassembled WGS sequence"/>
</dbReference>
<dbReference type="InterPro" id="IPR013111">
    <property type="entry name" value="EGF_extracell"/>
</dbReference>
<dbReference type="GO" id="GO:0030154">
    <property type="term" value="P:cell differentiation"/>
    <property type="evidence" value="ECO:0007669"/>
    <property type="project" value="UniProtKB-KW"/>
</dbReference>
<keyword evidence="18" id="KW-0106">Calcium</keyword>
<dbReference type="InterPro" id="IPR014836">
    <property type="entry name" value="Integrin_bsu_cyt_dom"/>
</dbReference>
<dbReference type="InterPro" id="IPR036465">
    <property type="entry name" value="vWFA_dom_sf"/>
</dbReference>
<keyword evidence="15 34" id="KW-0732">Signal</keyword>
<dbReference type="GO" id="GO:0007229">
    <property type="term" value="P:integrin-mediated signaling pathway"/>
    <property type="evidence" value="ECO:0007669"/>
    <property type="project" value="UniProtKB-KW"/>
</dbReference>
<dbReference type="PROSITE" id="PS52047">
    <property type="entry name" value="I_EGF_2"/>
    <property type="match status" value="3"/>
</dbReference>
<evidence type="ECO:0000256" key="21">
    <source>
        <dbReference type="ARBA" id="ARBA00022902"/>
    </source>
</evidence>
<evidence type="ECO:0000256" key="16">
    <source>
        <dbReference type="ARBA" id="ARBA00022737"/>
    </source>
</evidence>
<evidence type="ECO:0000256" key="17">
    <source>
        <dbReference type="ARBA" id="ARBA00022782"/>
    </source>
</evidence>
<dbReference type="Gene3D" id="3.30.1680.10">
    <property type="entry name" value="ligand-binding face of the semaphorins, domain 2"/>
    <property type="match status" value="1"/>
</dbReference>
<dbReference type="InterPro" id="IPR002369">
    <property type="entry name" value="Integrin_bsu_VWA"/>
</dbReference>